<name>A0A1G2IB00_9BACT</name>
<sequence length="67" mass="7978">MYSYFYTNIKILDFSNYFPFYRFCPLSLPPSRKATERQESFKGQRLLALKKTPAKILNSFKIFADIL</sequence>
<comment type="caution">
    <text evidence="1">The sequence shown here is derived from an EMBL/GenBank/DDBJ whole genome shotgun (WGS) entry which is preliminary data.</text>
</comment>
<dbReference type="Proteomes" id="UP000176774">
    <property type="component" value="Unassembled WGS sequence"/>
</dbReference>
<organism evidence="1 2">
    <name type="scientific">Candidatus Staskawiczbacteria bacterium RIFCSPLOWO2_01_FULL_38_12b</name>
    <dbReference type="NCBI Taxonomy" id="1802214"/>
    <lineage>
        <taxon>Bacteria</taxon>
        <taxon>Candidatus Staskawicziibacteriota</taxon>
    </lineage>
</organism>
<reference evidence="1 2" key="1">
    <citation type="journal article" date="2016" name="Nat. Commun.">
        <title>Thousands of microbial genomes shed light on interconnected biogeochemical processes in an aquifer system.</title>
        <authorList>
            <person name="Anantharaman K."/>
            <person name="Brown C.T."/>
            <person name="Hug L.A."/>
            <person name="Sharon I."/>
            <person name="Castelle C.J."/>
            <person name="Probst A.J."/>
            <person name="Thomas B.C."/>
            <person name="Singh A."/>
            <person name="Wilkins M.J."/>
            <person name="Karaoz U."/>
            <person name="Brodie E.L."/>
            <person name="Williams K.H."/>
            <person name="Hubbard S.S."/>
            <person name="Banfield J.F."/>
        </authorList>
    </citation>
    <scope>NUCLEOTIDE SEQUENCE [LARGE SCALE GENOMIC DNA]</scope>
</reference>
<evidence type="ECO:0000313" key="2">
    <source>
        <dbReference type="Proteomes" id="UP000176774"/>
    </source>
</evidence>
<evidence type="ECO:0000313" key="1">
    <source>
        <dbReference type="EMBL" id="OGZ71954.1"/>
    </source>
</evidence>
<dbReference type="EMBL" id="MHPA01000032">
    <property type="protein sequence ID" value="OGZ71954.1"/>
    <property type="molecule type" value="Genomic_DNA"/>
</dbReference>
<proteinExistence type="predicted"/>
<gene>
    <name evidence="1" type="ORF">A2908_02645</name>
</gene>
<dbReference type="AlphaFoldDB" id="A0A1G2IB00"/>
<accession>A0A1G2IB00</accession>
<protein>
    <submittedName>
        <fullName evidence="1">Uncharacterized protein</fullName>
    </submittedName>
</protein>